<comment type="caution">
    <text evidence="2">The sequence shown here is derived from an EMBL/GenBank/DDBJ whole genome shotgun (WGS) entry which is preliminary data.</text>
</comment>
<dbReference type="PANTHER" id="PTHR37574">
    <property type="entry name" value="LIPASE B"/>
    <property type="match status" value="1"/>
</dbReference>
<name>A0ABN2BNG3_9ACTN</name>
<dbReference type="EMBL" id="BAAAOR010000040">
    <property type="protein sequence ID" value="GAA1543900.1"/>
    <property type="molecule type" value="Genomic_DNA"/>
</dbReference>
<dbReference type="SUPFAM" id="SSF53474">
    <property type="entry name" value="alpha/beta-Hydrolases"/>
    <property type="match status" value="1"/>
</dbReference>
<gene>
    <name evidence="2" type="ORF">GCM10009788_52980</name>
</gene>
<evidence type="ECO:0000256" key="1">
    <source>
        <dbReference type="SAM" id="SignalP"/>
    </source>
</evidence>
<reference evidence="2 3" key="1">
    <citation type="journal article" date="2019" name="Int. J. Syst. Evol. Microbiol.">
        <title>The Global Catalogue of Microorganisms (GCM) 10K type strain sequencing project: providing services to taxonomists for standard genome sequencing and annotation.</title>
        <authorList>
            <consortium name="The Broad Institute Genomics Platform"/>
            <consortium name="The Broad Institute Genome Sequencing Center for Infectious Disease"/>
            <person name="Wu L."/>
            <person name="Ma J."/>
        </authorList>
    </citation>
    <scope>NUCLEOTIDE SEQUENCE [LARGE SCALE GENOMIC DNA]</scope>
    <source>
        <strain evidence="2 3">JCM 14942</strain>
    </source>
</reference>
<evidence type="ECO:0000313" key="2">
    <source>
        <dbReference type="EMBL" id="GAA1543900.1"/>
    </source>
</evidence>
<dbReference type="InterPro" id="IPR053228">
    <property type="entry name" value="Stereospecific_Lipase"/>
</dbReference>
<dbReference type="PANTHER" id="PTHR37574:SF1">
    <property type="entry name" value="LIPASE B"/>
    <property type="match status" value="1"/>
</dbReference>
<dbReference type="RefSeq" id="WP_141007026.1">
    <property type="nucleotide sequence ID" value="NZ_BAAAOR010000040.1"/>
</dbReference>
<protein>
    <recommendedName>
        <fullName evidence="4">Lipase (Class 2)</fullName>
    </recommendedName>
</protein>
<sequence length="345" mass="36659">MRRITLGLLVLLGLVLSLLAPGAARADAGDPAYAPLDRPGPTLSVPAATLDAALSCHGDPATGPRPILLNPATSVTPVENYSWNWERVFAAQGRYYCTVTMPFHTFGDIQVAGEYVVHAIRTMYAATGRRIAILGHSQGGMNPRWALRFWPDVRAQVAEVIGMAPSNHGTALLGGCIPGLTTCVPAVWQQKAGSAFMKALNSGAETFAGIDYTNVYTSLDEVVVPHVSSTLTTGDGAIANVRVQDVCPLDPYEHVLTGTVSPATYAIVTDALDHDGPADLARIDRSWCSRLSMPGVDPLDVRSYTPVLFALPSLVSTVLPMVTFSGAPLVRREPALRCYVYAAGC</sequence>
<feature type="signal peptide" evidence="1">
    <location>
        <begin position="1"/>
        <end position="26"/>
    </location>
</feature>
<keyword evidence="3" id="KW-1185">Reference proteome</keyword>
<keyword evidence="1" id="KW-0732">Signal</keyword>
<evidence type="ECO:0008006" key="4">
    <source>
        <dbReference type="Google" id="ProtNLM"/>
    </source>
</evidence>
<proteinExistence type="predicted"/>
<feature type="chain" id="PRO_5046018917" description="Lipase (Class 2)" evidence="1">
    <location>
        <begin position="27"/>
        <end position="345"/>
    </location>
</feature>
<organism evidence="2 3">
    <name type="scientific">Nocardioides humi</name>
    <dbReference type="NCBI Taxonomy" id="449461"/>
    <lineage>
        <taxon>Bacteria</taxon>
        <taxon>Bacillati</taxon>
        <taxon>Actinomycetota</taxon>
        <taxon>Actinomycetes</taxon>
        <taxon>Propionibacteriales</taxon>
        <taxon>Nocardioidaceae</taxon>
        <taxon>Nocardioides</taxon>
    </lineage>
</organism>
<dbReference type="Gene3D" id="3.40.50.1820">
    <property type="entry name" value="alpha/beta hydrolase"/>
    <property type="match status" value="1"/>
</dbReference>
<dbReference type="InterPro" id="IPR029058">
    <property type="entry name" value="AB_hydrolase_fold"/>
</dbReference>
<evidence type="ECO:0000313" key="3">
    <source>
        <dbReference type="Proteomes" id="UP001500842"/>
    </source>
</evidence>
<accession>A0ABN2BNG3</accession>
<dbReference type="Proteomes" id="UP001500842">
    <property type="component" value="Unassembled WGS sequence"/>
</dbReference>